<dbReference type="EMBL" id="CP073721">
    <property type="protein sequence ID" value="UWZ34407.1"/>
    <property type="molecule type" value="Genomic_DNA"/>
</dbReference>
<protein>
    <submittedName>
        <fullName evidence="1">Uncharacterized protein</fullName>
    </submittedName>
</protein>
<gene>
    <name evidence="1" type="ORF">Drose_24650</name>
</gene>
<name>A0ABY5Z0L1_9ACTN</name>
<sequence length="99" mass="10424">MFTIGTRLHSQVDGGEVIVVRADGVTEPLRCAGLPMTGEAADGGAVPEDAPTLLLGKRYELVDEVLRIEVLVTRPGAGPLSYAGRDLTLRPTKPLPSSD</sequence>
<accession>A0ABY5Z0L1</accession>
<dbReference type="RefSeq" id="WP_260723724.1">
    <property type="nucleotide sequence ID" value="NZ_BAAABS010000011.1"/>
</dbReference>
<reference evidence="1" key="1">
    <citation type="submission" date="2021-04" db="EMBL/GenBank/DDBJ databases">
        <title>Biosynthetic gene clusters of Dactylosporangioum roseum.</title>
        <authorList>
            <person name="Hartkoorn R.C."/>
            <person name="Beaudoing E."/>
            <person name="Hot D."/>
            <person name="Moureu S."/>
        </authorList>
    </citation>
    <scope>NUCLEOTIDE SEQUENCE</scope>
    <source>
        <strain evidence="1">NRRL B-16295</strain>
    </source>
</reference>
<proteinExistence type="predicted"/>
<evidence type="ECO:0000313" key="1">
    <source>
        <dbReference type="EMBL" id="UWZ34407.1"/>
    </source>
</evidence>
<organism evidence="1 2">
    <name type="scientific">Dactylosporangium roseum</name>
    <dbReference type="NCBI Taxonomy" id="47989"/>
    <lineage>
        <taxon>Bacteria</taxon>
        <taxon>Bacillati</taxon>
        <taxon>Actinomycetota</taxon>
        <taxon>Actinomycetes</taxon>
        <taxon>Micromonosporales</taxon>
        <taxon>Micromonosporaceae</taxon>
        <taxon>Dactylosporangium</taxon>
    </lineage>
</organism>
<keyword evidence="2" id="KW-1185">Reference proteome</keyword>
<evidence type="ECO:0000313" key="2">
    <source>
        <dbReference type="Proteomes" id="UP001058271"/>
    </source>
</evidence>
<dbReference type="Proteomes" id="UP001058271">
    <property type="component" value="Chromosome"/>
</dbReference>